<feature type="transmembrane region" description="Helical" evidence="2">
    <location>
        <begin position="151"/>
        <end position="170"/>
    </location>
</feature>
<feature type="transmembrane region" description="Helical" evidence="2">
    <location>
        <begin position="295"/>
        <end position="316"/>
    </location>
</feature>
<dbReference type="EMBL" id="BRXX01000619">
    <property type="protein sequence ID" value="GMH50161.1"/>
    <property type="molecule type" value="Genomic_DNA"/>
</dbReference>
<feature type="transmembrane region" description="Helical" evidence="2">
    <location>
        <begin position="547"/>
        <end position="569"/>
    </location>
</feature>
<protein>
    <submittedName>
        <fullName evidence="3">Uncharacterized protein</fullName>
    </submittedName>
</protein>
<feature type="transmembrane region" description="Helical" evidence="2">
    <location>
        <begin position="481"/>
        <end position="502"/>
    </location>
</feature>
<feature type="transmembrane region" description="Helical" evidence="2">
    <location>
        <begin position="868"/>
        <end position="886"/>
    </location>
</feature>
<evidence type="ECO:0000256" key="2">
    <source>
        <dbReference type="SAM" id="Phobius"/>
    </source>
</evidence>
<evidence type="ECO:0000256" key="1">
    <source>
        <dbReference type="SAM" id="MobiDB-lite"/>
    </source>
</evidence>
<keyword evidence="2" id="KW-0472">Membrane</keyword>
<name>A0A9W6ZDC2_9STRA</name>
<feature type="transmembrane region" description="Helical" evidence="2">
    <location>
        <begin position="834"/>
        <end position="856"/>
    </location>
</feature>
<feature type="region of interest" description="Disordered" evidence="1">
    <location>
        <begin position="1"/>
        <end position="26"/>
    </location>
</feature>
<feature type="compositionally biased region" description="Basic residues" evidence="1">
    <location>
        <begin position="1"/>
        <end position="12"/>
    </location>
</feature>
<dbReference type="AlphaFoldDB" id="A0A9W6ZDC2"/>
<gene>
    <name evidence="3" type="ORF">TrVE_jg693</name>
</gene>
<comment type="caution">
    <text evidence="3">The sequence shown here is derived from an EMBL/GenBank/DDBJ whole genome shotgun (WGS) entry which is preliminary data.</text>
</comment>
<evidence type="ECO:0000313" key="3">
    <source>
        <dbReference type="EMBL" id="GMH50161.1"/>
    </source>
</evidence>
<feature type="transmembrane region" description="Helical" evidence="2">
    <location>
        <begin position="1030"/>
        <end position="1048"/>
    </location>
</feature>
<keyword evidence="2" id="KW-0812">Transmembrane</keyword>
<accession>A0A9W6ZDC2</accession>
<feature type="transmembrane region" description="Helical" evidence="2">
    <location>
        <begin position="636"/>
        <end position="657"/>
    </location>
</feature>
<sequence>MFVKKSSKRLQPRRSDSIPEEDEGDMEDVDGQITFHEYDSHFHSFFAYVMHVGQTFATYYSFLLLRDPGSLEIQWKFMIMGPFTFLIWILVLMGTYKIDPKLDEETGGGTHWVGIVRFLFRSPHILYSTVQIILQRTFILIAMIDRGETKYVGSSIAVLVGLFIAGKALYRQRVKLADTIKPEESMPNRQTAHRRLNFIGRSTHAAHAENYNTLRLSEKAFENLVLNELPRTGFGALIAVTYFCSEAFGCLQRVEDEFQLSGKQRGNVTFCYDLPLDQCTQDAECEAGVGECEDIITSATMFSILFVIYAAIRLYVQPLMSLRYSIKHLMSFDMVFKDQILFLQFSGCSVGCLLYFASSDEIDDWCEYVNPRNVKGDLVNKRSQVSRATINLLLQFSMMCVILCLSLPSEFKRFRRMIKWLQDRMRTEEITAVAPIVRSILLLITVGLTIVIGPIFIFFAINAQREGDNIQSRYALRAGNAYALIVSSWGVLFASMALFIFSRPQTKKNEMKKTAAYCLLPLNHILTAIGCWYLGEWEEASGLERPIFKRAALNNSAVAIMTAFFYFPAKKCLQLLNRDDVYSEEARQSHILNIFTLAGTILLPAAYLFAESTGCLNAHGYWKCYSLIAANYSVEIQLVLFYVYFLLFGFTLSHITYSDFFEFKAPGSILLAMGGVLLSTLLAFALFGMRPRDPDELPEPLSEDQLYVVDPTWTFATWSQYLIGCIWFFNYIVQIIYVRRKLKRSDLKLRGIAADNATQEEKDEENEWWSSLLKLEKRIVSFVRRLFHVSGGDNNVKMSRAFLIAITPIPHMFLALSIYFYISPAESPETGLIYVIWLASGDVTLVACLILAFSNLNKNSLWAKYADFYWLILFCGAEYVASAHPQQNERKLMVAFSTIYLVGALTLIYAKRLMMKFIRVSILKRHLMNSTILALSQLPSILFLNSEYVGCMLRAYYDETERENGVTFNLTTVNGKTFCASERSGTKAISFQIAMMVATQFAIGPFSYYDTKSDLSIEKISRLKISLRQGVQIFLVFLSFMLALYLFGTRGKSTDHYTADQINGDIVSLKYNLLYSVYIIWVVLWFGETARQIREFLIDRSFLQDLKESQLRESDPHRASLGKARTSIWNLKSVSNADSFSENSEVEMAQQERRTEDRKTRFSAYGKTEKFINAETKGDVGEDHTVFDFSPGML</sequence>
<evidence type="ECO:0000313" key="4">
    <source>
        <dbReference type="Proteomes" id="UP001165160"/>
    </source>
</evidence>
<reference evidence="4" key="1">
    <citation type="journal article" date="2023" name="Commun. Biol.">
        <title>Genome analysis of Parmales, the sister group of diatoms, reveals the evolutionary specialization of diatoms from phago-mixotrophs to photoautotrophs.</title>
        <authorList>
            <person name="Ban H."/>
            <person name="Sato S."/>
            <person name="Yoshikawa S."/>
            <person name="Yamada K."/>
            <person name="Nakamura Y."/>
            <person name="Ichinomiya M."/>
            <person name="Sato N."/>
            <person name="Blanc-Mathieu R."/>
            <person name="Endo H."/>
            <person name="Kuwata A."/>
            <person name="Ogata H."/>
        </authorList>
    </citation>
    <scope>NUCLEOTIDE SEQUENCE [LARGE SCALE GENOMIC DNA]</scope>
    <source>
        <strain evidence="4">NIES 3699</strain>
    </source>
</reference>
<feature type="transmembrane region" description="Helical" evidence="2">
    <location>
        <begin position="77"/>
        <end position="96"/>
    </location>
</feature>
<feature type="transmembrane region" description="Helical" evidence="2">
    <location>
        <begin position="432"/>
        <end position="461"/>
    </location>
</feature>
<dbReference type="Proteomes" id="UP001165160">
    <property type="component" value="Unassembled WGS sequence"/>
</dbReference>
<feature type="transmembrane region" description="Helical" evidence="2">
    <location>
        <begin position="801"/>
        <end position="822"/>
    </location>
</feature>
<feature type="transmembrane region" description="Helical" evidence="2">
    <location>
        <begin position="718"/>
        <end position="738"/>
    </location>
</feature>
<feature type="transmembrane region" description="Helical" evidence="2">
    <location>
        <begin position="1068"/>
        <end position="1087"/>
    </location>
</feature>
<keyword evidence="4" id="KW-1185">Reference proteome</keyword>
<keyword evidence="2" id="KW-1133">Transmembrane helix</keyword>
<feature type="transmembrane region" description="Helical" evidence="2">
    <location>
        <begin position="590"/>
        <end position="610"/>
    </location>
</feature>
<proteinExistence type="predicted"/>
<organism evidence="3 4">
    <name type="scientific">Triparma verrucosa</name>
    <dbReference type="NCBI Taxonomy" id="1606542"/>
    <lineage>
        <taxon>Eukaryota</taxon>
        <taxon>Sar</taxon>
        <taxon>Stramenopiles</taxon>
        <taxon>Ochrophyta</taxon>
        <taxon>Bolidophyceae</taxon>
        <taxon>Parmales</taxon>
        <taxon>Triparmaceae</taxon>
        <taxon>Triparma</taxon>
    </lineage>
</organism>
<feature type="transmembrane region" description="Helical" evidence="2">
    <location>
        <begin position="892"/>
        <end position="910"/>
    </location>
</feature>
<feature type="transmembrane region" description="Helical" evidence="2">
    <location>
        <begin position="392"/>
        <end position="411"/>
    </location>
</feature>
<feature type="transmembrane region" description="Helical" evidence="2">
    <location>
        <begin position="45"/>
        <end position="65"/>
    </location>
</feature>
<feature type="transmembrane region" description="Helical" evidence="2">
    <location>
        <begin position="514"/>
        <end position="535"/>
    </location>
</feature>
<feature type="transmembrane region" description="Helical" evidence="2">
    <location>
        <begin position="669"/>
        <end position="689"/>
    </location>
</feature>